<dbReference type="PANTHER" id="PTHR37981:SF1">
    <property type="entry name" value="SGNH HYDROLASE-TYPE ESTERASE DOMAIN-CONTAINING PROTEIN"/>
    <property type="match status" value="1"/>
</dbReference>
<feature type="disulfide bond" evidence="2">
    <location>
        <begin position="72"/>
        <end position="96"/>
    </location>
</feature>
<name>A0A3G8JNK3_9ACTN</name>
<feature type="disulfide bond" evidence="2">
    <location>
        <begin position="218"/>
        <end position="266"/>
    </location>
</feature>
<dbReference type="AlphaFoldDB" id="A0A3G8JNK3"/>
<organism evidence="5 6">
    <name type="scientific">Gordonia insulae</name>
    <dbReference type="NCBI Taxonomy" id="2420509"/>
    <lineage>
        <taxon>Bacteria</taxon>
        <taxon>Bacillati</taxon>
        <taxon>Actinomycetota</taxon>
        <taxon>Actinomycetes</taxon>
        <taxon>Mycobacteriales</taxon>
        <taxon>Gordoniaceae</taxon>
        <taxon>Gordonia</taxon>
    </lineage>
</organism>
<evidence type="ECO:0000259" key="4">
    <source>
        <dbReference type="Pfam" id="PF13472"/>
    </source>
</evidence>
<gene>
    <name evidence="5" type="ORF">D7316_02639</name>
</gene>
<protein>
    <submittedName>
        <fullName evidence="5">Lipase 2</fullName>
        <ecNumber evidence="5">3.1.1.3</ecNumber>
    </submittedName>
</protein>
<dbReference type="InterPro" id="IPR013830">
    <property type="entry name" value="SGNH_hydro"/>
</dbReference>
<dbReference type="CDD" id="cd01823">
    <property type="entry name" value="SEST_like"/>
    <property type="match status" value="1"/>
</dbReference>
<evidence type="ECO:0000256" key="2">
    <source>
        <dbReference type="PIRSR" id="PIRSR637460-2"/>
    </source>
</evidence>
<dbReference type="InterPro" id="IPR037460">
    <property type="entry name" value="SEST-like"/>
</dbReference>
<feature type="active site" description="Nucleophile" evidence="1">
    <location>
        <position position="57"/>
    </location>
</feature>
<keyword evidence="6" id="KW-1185">Reference proteome</keyword>
<dbReference type="Proteomes" id="UP000271469">
    <property type="component" value="Chromosome"/>
</dbReference>
<dbReference type="PANTHER" id="PTHR37981">
    <property type="entry name" value="LIPASE 2"/>
    <property type="match status" value="1"/>
</dbReference>
<dbReference type="GO" id="GO:0019433">
    <property type="term" value="P:triglyceride catabolic process"/>
    <property type="evidence" value="ECO:0007669"/>
    <property type="project" value="TreeGrafter"/>
</dbReference>
<feature type="signal peptide" evidence="3">
    <location>
        <begin position="1"/>
        <end position="20"/>
    </location>
</feature>
<evidence type="ECO:0000313" key="5">
    <source>
        <dbReference type="EMBL" id="AZG46039.1"/>
    </source>
</evidence>
<dbReference type="Pfam" id="PF13472">
    <property type="entry name" value="Lipase_GDSL_2"/>
    <property type="match status" value="1"/>
</dbReference>
<feature type="chain" id="PRO_5038338342" evidence="3">
    <location>
        <begin position="21"/>
        <end position="300"/>
    </location>
</feature>
<dbReference type="RefSeq" id="WP_124708614.1">
    <property type="nucleotide sequence ID" value="NZ_CP033972.1"/>
</dbReference>
<dbReference type="OrthoDB" id="5503950at2"/>
<reference evidence="5 6" key="1">
    <citation type="submission" date="2018-11" db="EMBL/GenBank/DDBJ databases">
        <title>Gordonia insulae sp. nov., isolated from an island soil.</title>
        <authorList>
            <person name="Kim Y.S."/>
            <person name="Kim S.B."/>
        </authorList>
    </citation>
    <scope>NUCLEOTIDE SEQUENCE [LARGE SCALE GENOMIC DNA]</scope>
    <source>
        <strain evidence="5 6">MMS17-SY073</strain>
    </source>
</reference>
<dbReference type="GO" id="GO:0004806">
    <property type="term" value="F:triacylglycerol lipase activity"/>
    <property type="evidence" value="ECO:0007669"/>
    <property type="project" value="UniProtKB-EC"/>
</dbReference>
<sequence>MRRELFTRVVTIAASAAAVAAVVIPGTAITETVSPPGKAAAAGPERAPTTYVALGSSYAAGPDLSSGVRPPCFRTDDNYPHQVATARGMRLIDASCSGATTPDIVDRAQRPMARRPQVAAIPPGADLVTITTGGNDLDYVGRVTALSCRHKLRSAGDAITDRVCSGGRTVAPEPTPAAYQRVERRIIRAVEAVRARAPHARIVLVDYLPIVGTSSTTCAALPLSPSEIAQTRRVFDGLTDATSRAAQATGAQLVTASKSGAAHGVCSSQPWVYGFEGGAVYHPTPAGKTAVAQLVLRALR</sequence>
<evidence type="ECO:0000256" key="1">
    <source>
        <dbReference type="PIRSR" id="PIRSR637460-1"/>
    </source>
</evidence>
<dbReference type="EMBL" id="CP033972">
    <property type="protein sequence ID" value="AZG46039.1"/>
    <property type="molecule type" value="Genomic_DNA"/>
</dbReference>
<dbReference type="EC" id="3.1.1.3" evidence="5"/>
<keyword evidence="5" id="KW-0378">Hydrolase</keyword>
<accession>A0A3G8JNK3</accession>
<proteinExistence type="predicted"/>
<dbReference type="KEGG" id="gom:D7316_02639"/>
<dbReference type="Gene3D" id="3.40.50.1110">
    <property type="entry name" value="SGNH hydrolase"/>
    <property type="match status" value="1"/>
</dbReference>
<evidence type="ECO:0000256" key="3">
    <source>
        <dbReference type="SAM" id="SignalP"/>
    </source>
</evidence>
<feature type="active site" evidence="1">
    <location>
        <position position="282"/>
    </location>
</feature>
<keyword evidence="2" id="KW-1015">Disulfide bond</keyword>
<feature type="disulfide bond" evidence="2">
    <location>
        <begin position="148"/>
        <end position="164"/>
    </location>
</feature>
<keyword evidence="3" id="KW-0732">Signal</keyword>
<evidence type="ECO:0000313" key="6">
    <source>
        <dbReference type="Proteomes" id="UP000271469"/>
    </source>
</evidence>
<dbReference type="SUPFAM" id="SSF52266">
    <property type="entry name" value="SGNH hydrolase"/>
    <property type="match status" value="1"/>
</dbReference>
<dbReference type="InterPro" id="IPR036514">
    <property type="entry name" value="SGNH_hydro_sf"/>
</dbReference>
<feature type="domain" description="SGNH hydrolase-type esterase" evidence="4">
    <location>
        <begin position="53"/>
        <end position="288"/>
    </location>
</feature>